<evidence type="ECO:0000259" key="1">
    <source>
        <dbReference type="Pfam" id="PF12728"/>
    </source>
</evidence>
<evidence type="ECO:0000313" key="2">
    <source>
        <dbReference type="EMBL" id="BBO78965.1"/>
    </source>
</evidence>
<evidence type="ECO:0000313" key="3">
    <source>
        <dbReference type="Proteomes" id="UP000427769"/>
    </source>
</evidence>
<proteinExistence type="predicted"/>
<dbReference type="SUPFAM" id="SSF46955">
    <property type="entry name" value="Putative DNA-binding domain"/>
    <property type="match status" value="1"/>
</dbReference>
<organism evidence="2 3">
    <name type="scientific">Desulfosarcina widdelii</name>
    <dbReference type="NCBI Taxonomy" id="947919"/>
    <lineage>
        <taxon>Bacteria</taxon>
        <taxon>Pseudomonadati</taxon>
        <taxon>Thermodesulfobacteriota</taxon>
        <taxon>Desulfobacteria</taxon>
        <taxon>Desulfobacterales</taxon>
        <taxon>Desulfosarcinaceae</taxon>
        <taxon>Desulfosarcina</taxon>
    </lineage>
</organism>
<feature type="domain" description="Helix-turn-helix" evidence="1">
    <location>
        <begin position="11"/>
        <end position="61"/>
    </location>
</feature>
<dbReference type="EMBL" id="AP021875">
    <property type="protein sequence ID" value="BBO78965.1"/>
    <property type="molecule type" value="Genomic_DNA"/>
</dbReference>
<dbReference type="NCBIfam" id="TIGR01764">
    <property type="entry name" value="excise"/>
    <property type="match status" value="1"/>
</dbReference>
<dbReference type="Pfam" id="PF12728">
    <property type="entry name" value="HTH_17"/>
    <property type="match status" value="1"/>
</dbReference>
<dbReference type="KEGG" id="dwd:DSCW_63820"/>
<keyword evidence="3" id="KW-1185">Reference proteome</keyword>
<dbReference type="InterPro" id="IPR009061">
    <property type="entry name" value="DNA-bd_dom_put_sf"/>
</dbReference>
<gene>
    <name evidence="2" type="ORF">DSCW_63820</name>
</gene>
<reference evidence="2 3" key="1">
    <citation type="submission" date="2019-11" db="EMBL/GenBank/DDBJ databases">
        <title>Comparative genomics of hydrocarbon-degrading Desulfosarcina strains.</title>
        <authorList>
            <person name="Watanabe M."/>
            <person name="Kojima H."/>
            <person name="Fukui M."/>
        </authorList>
    </citation>
    <scope>NUCLEOTIDE SEQUENCE [LARGE SCALE GENOMIC DNA]</scope>
    <source>
        <strain evidence="2 3">PP31</strain>
    </source>
</reference>
<name>A0A5K7ZDW8_9BACT</name>
<dbReference type="InterPro" id="IPR010093">
    <property type="entry name" value="SinI_DNA-bd"/>
</dbReference>
<dbReference type="InterPro" id="IPR041657">
    <property type="entry name" value="HTH_17"/>
</dbReference>
<dbReference type="OrthoDB" id="5525028at2"/>
<dbReference type="Proteomes" id="UP000427769">
    <property type="component" value="Chromosome"/>
</dbReference>
<dbReference type="AlphaFoldDB" id="A0A5K7ZDW8"/>
<protein>
    <recommendedName>
        <fullName evidence="1">Helix-turn-helix domain-containing protein</fullName>
    </recommendedName>
</protein>
<accession>A0A5K7ZDW8</accession>
<dbReference type="Gene3D" id="1.10.1660.10">
    <property type="match status" value="1"/>
</dbReference>
<dbReference type="GO" id="GO:0003677">
    <property type="term" value="F:DNA binding"/>
    <property type="evidence" value="ECO:0007669"/>
    <property type="project" value="InterPro"/>
</dbReference>
<sequence length="62" mass="7320">MLESTSENRRLMTRGEVADLLRVHPTTVSRWVKHGEIGYYRIGGRVLFRSDDVWAFFEKHRG</sequence>